<feature type="transmembrane region" description="Helical" evidence="6">
    <location>
        <begin position="121"/>
        <end position="138"/>
    </location>
</feature>
<feature type="transmembrane region" description="Helical" evidence="6">
    <location>
        <begin position="293"/>
        <end position="314"/>
    </location>
</feature>
<dbReference type="InterPro" id="IPR011701">
    <property type="entry name" value="MFS"/>
</dbReference>
<keyword evidence="2 6" id="KW-0812">Transmembrane</keyword>
<dbReference type="GO" id="GO:0016020">
    <property type="term" value="C:membrane"/>
    <property type="evidence" value="ECO:0007669"/>
    <property type="project" value="UniProtKB-SubCell"/>
</dbReference>
<feature type="transmembrane region" description="Helical" evidence="6">
    <location>
        <begin position="170"/>
        <end position="190"/>
    </location>
</feature>
<dbReference type="Gene3D" id="1.20.1250.20">
    <property type="entry name" value="MFS general substrate transporter like domains"/>
    <property type="match status" value="1"/>
</dbReference>
<dbReference type="Proteomes" id="UP001372834">
    <property type="component" value="Unassembled WGS sequence"/>
</dbReference>
<evidence type="ECO:0000256" key="4">
    <source>
        <dbReference type="ARBA" id="ARBA00023136"/>
    </source>
</evidence>
<dbReference type="GO" id="GO:0022857">
    <property type="term" value="F:transmembrane transporter activity"/>
    <property type="evidence" value="ECO:0007669"/>
    <property type="project" value="InterPro"/>
</dbReference>
<dbReference type="InterPro" id="IPR050382">
    <property type="entry name" value="MFS_Na/Anion_cotransporter"/>
</dbReference>
<feature type="transmembrane region" description="Helical" evidence="6">
    <location>
        <begin position="421"/>
        <end position="443"/>
    </location>
</feature>
<reference evidence="7 8" key="1">
    <citation type="submission" date="2023-10" db="EMBL/GenBank/DDBJ databases">
        <title>Genomes of two closely related lineages of the louse Polyplax serrata with different host specificities.</title>
        <authorList>
            <person name="Martinu J."/>
            <person name="Tarabai H."/>
            <person name="Stefka J."/>
            <person name="Hypsa V."/>
        </authorList>
    </citation>
    <scope>NUCLEOTIDE SEQUENCE [LARGE SCALE GENOMIC DNA]</scope>
    <source>
        <strain evidence="7">HR10_N</strain>
    </source>
</reference>
<keyword evidence="4 6" id="KW-0472">Membrane</keyword>
<dbReference type="AlphaFoldDB" id="A0AAN8S6P9"/>
<feature type="transmembrane region" description="Helical" evidence="6">
    <location>
        <begin position="455"/>
        <end position="475"/>
    </location>
</feature>
<evidence type="ECO:0000256" key="5">
    <source>
        <dbReference type="SAM" id="MobiDB-lite"/>
    </source>
</evidence>
<organism evidence="7 8">
    <name type="scientific">Polyplax serrata</name>
    <name type="common">Common mouse louse</name>
    <dbReference type="NCBI Taxonomy" id="468196"/>
    <lineage>
        <taxon>Eukaryota</taxon>
        <taxon>Metazoa</taxon>
        <taxon>Ecdysozoa</taxon>
        <taxon>Arthropoda</taxon>
        <taxon>Hexapoda</taxon>
        <taxon>Insecta</taxon>
        <taxon>Pterygota</taxon>
        <taxon>Neoptera</taxon>
        <taxon>Paraneoptera</taxon>
        <taxon>Psocodea</taxon>
        <taxon>Troctomorpha</taxon>
        <taxon>Phthiraptera</taxon>
        <taxon>Anoplura</taxon>
        <taxon>Polyplacidae</taxon>
        <taxon>Polyplax</taxon>
    </lineage>
</organism>
<evidence type="ECO:0000256" key="6">
    <source>
        <dbReference type="SAM" id="Phobius"/>
    </source>
</evidence>
<evidence type="ECO:0000313" key="7">
    <source>
        <dbReference type="EMBL" id="KAK6630419.1"/>
    </source>
</evidence>
<sequence>MEATEKLRKALKKNLSATEHARCLLNSLIFIGFAISGMVEHGITVALHDVTPTKPAGAPEGNTRTSRRYCDPPNMTALAIYYDSSEETHINDEYDFSQLQEMFFQVNLTSHEKMEFQLRKSYLWGTLVSPILASRLAVNVGPKKVFGYSLLGAAASTLLVPAAWLTSIHVAIRFFQGFFCGALIPSAHSLSVSWFPSHRRSTFISLYSGKYIGYALCELLTAKVVQTLGPGSIYYITSILILVWFTPWSTMVFNTPVKHLMKSSSKKNTARFESAKPADFDFPFKHFLCSRPVWMSTGVLFGSYCSQVSINVGMRLYLKYIYDMRDNYFSAIPFLLHSVFAVLCGHVVNFIQKTKFVSVTSSRRMFVYISHFLPAALLFVIGFVSCESAAPLFIYSLAVILNGATYSGALSSTIDLAPNYAGPTVAVCCTLATAGSIITTHQINSVLNGEMMGSWRLTFSLTSLILLVSSIFFMLRGSGTVQSWNGVDSGDPEKSSTFRKNEDKQNGRSVVTPEPRKPRTTSMYAMEKKILKVLHVQEPDKFTRVRAYSTNALPNERVREDRVNVFKPSRRKRASIT</sequence>
<feature type="compositionally biased region" description="Basic and acidic residues" evidence="5">
    <location>
        <begin position="491"/>
        <end position="506"/>
    </location>
</feature>
<dbReference type="PANTHER" id="PTHR11662:SF411">
    <property type="entry name" value="GH05102P"/>
    <property type="match status" value="1"/>
</dbReference>
<protein>
    <submittedName>
        <fullName evidence="7">Uncharacterized protein</fullName>
    </submittedName>
</protein>
<keyword evidence="3 6" id="KW-1133">Transmembrane helix</keyword>
<accession>A0AAN8S6P9</accession>
<name>A0AAN8S6P9_POLSC</name>
<feature type="region of interest" description="Disordered" evidence="5">
    <location>
        <begin position="484"/>
        <end position="519"/>
    </location>
</feature>
<comment type="subcellular location">
    <subcellularLocation>
        <location evidence="1">Membrane</location>
        <topology evidence="1">Multi-pass membrane protein</topology>
    </subcellularLocation>
</comment>
<feature type="transmembrane region" description="Helical" evidence="6">
    <location>
        <begin position="211"/>
        <end position="228"/>
    </location>
</feature>
<dbReference type="EMBL" id="JAWJWE010000011">
    <property type="protein sequence ID" value="KAK6630419.1"/>
    <property type="molecule type" value="Genomic_DNA"/>
</dbReference>
<evidence type="ECO:0000256" key="1">
    <source>
        <dbReference type="ARBA" id="ARBA00004141"/>
    </source>
</evidence>
<dbReference type="SUPFAM" id="SSF103473">
    <property type="entry name" value="MFS general substrate transporter"/>
    <property type="match status" value="1"/>
</dbReference>
<evidence type="ECO:0000256" key="3">
    <source>
        <dbReference type="ARBA" id="ARBA00022989"/>
    </source>
</evidence>
<feature type="transmembrane region" description="Helical" evidence="6">
    <location>
        <begin position="365"/>
        <end position="384"/>
    </location>
</feature>
<feature type="transmembrane region" description="Helical" evidence="6">
    <location>
        <begin position="145"/>
        <end position="164"/>
    </location>
</feature>
<feature type="transmembrane region" description="Helical" evidence="6">
    <location>
        <begin position="21"/>
        <end position="39"/>
    </location>
</feature>
<evidence type="ECO:0000313" key="8">
    <source>
        <dbReference type="Proteomes" id="UP001372834"/>
    </source>
</evidence>
<feature type="transmembrane region" description="Helical" evidence="6">
    <location>
        <begin position="234"/>
        <end position="257"/>
    </location>
</feature>
<comment type="caution">
    <text evidence="7">The sequence shown here is derived from an EMBL/GenBank/DDBJ whole genome shotgun (WGS) entry which is preliminary data.</text>
</comment>
<feature type="transmembrane region" description="Helical" evidence="6">
    <location>
        <begin position="390"/>
        <end position="409"/>
    </location>
</feature>
<evidence type="ECO:0000256" key="2">
    <source>
        <dbReference type="ARBA" id="ARBA00022692"/>
    </source>
</evidence>
<dbReference type="InterPro" id="IPR036259">
    <property type="entry name" value="MFS_trans_sf"/>
</dbReference>
<gene>
    <name evidence="7" type="ORF">RUM43_014764</name>
</gene>
<feature type="transmembrane region" description="Helical" evidence="6">
    <location>
        <begin position="334"/>
        <end position="353"/>
    </location>
</feature>
<proteinExistence type="predicted"/>
<dbReference type="Pfam" id="PF07690">
    <property type="entry name" value="MFS_1"/>
    <property type="match status" value="1"/>
</dbReference>
<dbReference type="GO" id="GO:0006820">
    <property type="term" value="P:monoatomic anion transport"/>
    <property type="evidence" value="ECO:0007669"/>
    <property type="project" value="TreeGrafter"/>
</dbReference>
<dbReference type="PANTHER" id="PTHR11662">
    <property type="entry name" value="SOLUTE CARRIER FAMILY 17"/>
    <property type="match status" value="1"/>
</dbReference>